<reference evidence="2" key="1">
    <citation type="submission" date="2023-02" db="EMBL/GenBank/DDBJ databases">
        <title>Polaribacter ponticola sp. nov., isolated from seawater.</title>
        <authorList>
            <person name="Baek J.H."/>
            <person name="Kim J.M."/>
            <person name="Choi D.G."/>
            <person name="Jeon C.O."/>
        </authorList>
    </citation>
    <scope>NUCLEOTIDE SEQUENCE</scope>
    <source>
        <strain evidence="2">MSW5</strain>
    </source>
</reference>
<proteinExistence type="predicted"/>
<evidence type="ECO:0000256" key="1">
    <source>
        <dbReference type="SAM" id="Coils"/>
    </source>
</evidence>
<dbReference type="Proteomes" id="UP001151478">
    <property type="component" value="Unassembled WGS sequence"/>
</dbReference>
<keyword evidence="3" id="KW-1185">Reference proteome</keyword>
<sequence length="122" mass="14653">MKVYQDKTILIKKIKDRIGSLKNKKEKLIKLKKWSEAKENVYVKQISKLENGLKKLGYKETKELSVKERVKKLQKELKFLNNNKTSQQNRNNWSKKDELKYQEKAKVFIDSIIKLRMIKNKL</sequence>
<organism evidence="2 3">
    <name type="scientific">Polaribacter ponticola</name>
    <dbReference type="NCBI Taxonomy" id="2978475"/>
    <lineage>
        <taxon>Bacteria</taxon>
        <taxon>Pseudomonadati</taxon>
        <taxon>Bacteroidota</taxon>
        <taxon>Flavobacteriia</taxon>
        <taxon>Flavobacteriales</taxon>
        <taxon>Flavobacteriaceae</taxon>
    </lineage>
</organism>
<protein>
    <submittedName>
        <fullName evidence="2">Uncharacterized protein</fullName>
    </submittedName>
</protein>
<gene>
    <name evidence="2" type="ORF">N5A56_016865</name>
</gene>
<comment type="caution">
    <text evidence="2">The sequence shown here is derived from an EMBL/GenBank/DDBJ whole genome shotgun (WGS) entry which is preliminary data.</text>
</comment>
<evidence type="ECO:0000313" key="2">
    <source>
        <dbReference type="EMBL" id="MDD7915982.1"/>
    </source>
</evidence>
<dbReference type="EMBL" id="JAOSLC020000004">
    <property type="protein sequence ID" value="MDD7915982.1"/>
    <property type="molecule type" value="Genomic_DNA"/>
</dbReference>
<name>A0ABT5SCX7_9FLAO</name>
<evidence type="ECO:0000313" key="3">
    <source>
        <dbReference type="Proteomes" id="UP001151478"/>
    </source>
</evidence>
<dbReference type="RefSeq" id="WP_265724371.1">
    <property type="nucleotide sequence ID" value="NZ_JAOSLC020000004.1"/>
</dbReference>
<feature type="coiled-coil region" evidence="1">
    <location>
        <begin position="63"/>
        <end position="90"/>
    </location>
</feature>
<accession>A0ABT5SCX7</accession>
<keyword evidence="1" id="KW-0175">Coiled coil</keyword>